<dbReference type="Proteomes" id="UP000006692">
    <property type="component" value="Chromosome"/>
</dbReference>
<name>F2K618_PSEBN</name>
<reference evidence="1 2" key="1">
    <citation type="journal article" date="2011" name="J. Bacteriol.">
        <title>Complete genome sequence of a beneficial plant root-associated bacterium, Pseudomonas brassicacearum.</title>
        <authorList>
            <person name="Ortet P."/>
            <person name="Barakat M."/>
            <person name="Lalaouna D."/>
            <person name="Fochesato S."/>
            <person name="Barbe V."/>
            <person name="Vacherie B."/>
            <person name="Santaella C."/>
            <person name="Heulin T."/>
            <person name="Achouak W."/>
        </authorList>
    </citation>
    <scope>NUCLEOTIDE SEQUENCE [LARGE SCALE GENOMIC DNA]</scope>
    <source>
        <strain evidence="1 2">NFM421</strain>
    </source>
</reference>
<evidence type="ECO:0000313" key="1">
    <source>
        <dbReference type="EMBL" id="AEA71745.1"/>
    </source>
</evidence>
<dbReference type="KEGG" id="pba:PSEBR_m1656"/>
<dbReference type="HOGENOM" id="CLU_2993261_0_0_6"/>
<dbReference type="EMBL" id="CP002585">
    <property type="protein sequence ID" value="AEA71745.1"/>
    <property type="molecule type" value="Genomic_DNA"/>
</dbReference>
<accession>F2K618</accession>
<reference key="2">
    <citation type="submission" date="2011-03" db="EMBL/GenBank/DDBJ databases">
        <title>Complete Genome Sequence of a beneficial plant roots-associated bacterium Pseudomonas brassicacearum.</title>
        <authorList>
            <person name="Ortet P."/>
            <person name="Barakat M."/>
            <person name="Lalaouna D."/>
            <person name="Fochesato S."/>
            <person name="Barbe V."/>
            <person name="Santaella C."/>
            <person name="Heulin T."/>
            <person name="Achouak W."/>
        </authorList>
    </citation>
    <scope>NUCLEOTIDE SEQUENCE</scope>
    <source>
        <strain>NFM421</strain>
    </source>
</reference>
<gene>
    <name evidence="1" type="ORF">PSEBR_m1656</name>
</gene>
<sequence length="57" mass="6264">MPILSVLGPEVSFSVDRKICDKYQNAIIPLSRRCRLCVIFVTALRSGSNELMLGPGV</sequence>
<evidence type="ECO:0000313" key="2">
    <source>
        <dbReference type="Proteomes" id="UP000006692"/>
    </source>
</evidence>
<protein>
    <submittedName>
        <fullName evidence="1">Uncharacterized protein</fullName>
    </submittedName>
</protein>
<dbReference type="AlphaFoldDB" id="F2K618"/>
<proteinExistence type="predicted"/>
<organism evidence="1 2">
    <name type="scientific">Pseudomonas brassicacearum (strain NFM421)</name>
    <dbReference type="NCBI Taxonomy" id="994484"/>
    <lineage>
        <taxon>Bacteria</taxon>
        <taxon>Pseudomonadati</taxon>
        <taxon>Pseudomonadota</taxon>
        <taxon>Gammaproteobacteria</taxon>
        <taxon>Pseudomonadales</taxon>
        <taxon>Pseudomonadaceae</taxon>
        <taxon>Pseudomonas</taxon>
    </lineage>
</organism>
<dbReference type="STRING" id="994484.PSEBR_m1656"/>